<name>A0AAF0C1M8_9GAMM</name>
<organism evidence="8 9">
    <name type="scientific">Thalassomonas actiniarum</name>
    <dbReference type="NCBI Taxonomy" id="485447"/>
    <lineage>
        <taxon>Bacteria</taxon>
        <taxon>Pseudomonadati</taxon>
        <taxon>Pseudomonadota</taxon>
        <taxon>Gammaproteobacteria</taxon>
        <taxon>Alteromonadales</taxon>
        <taxon>Colwelliaceae</taxon>
        <taxon>Thalassomonas</taxon>
    </lineage>
</organism>
<dbReference type="PANTHER" id="PTHR47649:SF1">
    <property type="entry name" value="RIBONUCLEASE D"/>
    <property type="match status" value="1"/>
</dbReference>
<dbReference type="GO" id="GO:0008408">
    <property type="term" value="F:3'-5' exonuclease activity"/>
    <property type="evidence" value="ECO:0007669"/>
    <property type="project" value="InterPro"/>
</dbReference>
<evidence type="ECO:0000256" key="6">
    <source>
        <dbReference type="HAMAP-Rule" id="MF_01899"/>
    </source>
</evidence>
<dbReference type="SMART" id="SM00341">
    <property type="entry name" value="HRDC"/>
    <property type="match status" value="1"/>
</dbReference>
<dbReference type="InterPro" id="IPR012337">
    <property type="entry name" value="RNaseH-like_sf"/>
</dbReference>
<dbReference type="InterPro" id="IPR002121">
    <property type="entry name" value="HRDC_dom"/>
</dbReference>
<dbReference type="InterPro" id="IPR051086">
    <property type="entry name" value="RNase_D-like"/>
</dbReference>
<comment type="subcellular location">
    <subcellularLocation>
        <location evidence="6">Cytoplasm</location>
    </subcellularLocation>
</comment>
<dbReference type="NCBIfam" id="TIGR01388">
    <property type="entry name" value="rnd"/>
    <property type="match status" value="1"/>
</dbReference>
<dbReference type="SUPFAM" id="SSF47819">
    <property type="entry name" value="HRDC-like"/>
    <property type="match status" value="2"/>
</dbReference>
<comment type="similarity">
    <text evidence="6">Belongs to the RNase D family.</text>
</comment>
<dbReference type="EC" id="3.1.13.5" evidence="6"/>
<dbReference type="InterPro" id="IPR010997">
    <property type="entry name" value="HRDC-like_sf"/>
</dbReference>
<dbReference type="InterPro" id="IPR002562">
    <property type="entry name" value="3'-5'_exonuclease_dom"/>
</dbReference>
<dbReference type="EMBL" id="CP059735">
    <property type="protein sequence ID" value="WDD97118.1"/>
    <property type="molecule type" value="Genomic_DNA"/>
</dbReference>
<dbReference type="GO" id="GO:0003676">
    <property type="term" value="F:nucleic acid binding"/>
    <property type="evidence" value="ECO:0007669"/>
    <property type="project" value="InterPro"/>
</dbReference>
<dbReference type="InterPro" id="IPR048579">
    <property type="entry name" value="RNAseD_HRDC_C"/>
</dbReference>
<dbReference type="InterPro" id="IPR036397">
    <property type="entry name" value="RNaseH_sf"/>
</dbReference>
<evidence type="ECO:0000313" key="8">
    <source>
        <dbReference type="EMBL" id="WDD97118.1"/>
    </source>
</evidence>
<dbReference type="GO" id="GO:0000166">
    <property type="term" value="F:nucleotide binding"/>
    <property type="evidence" value="ECO:0007669"/>
    <property type="project" value="InterPro"/>
</dbReference>
<keyword evidence="5 6" id="KW-0269">Exonuclease</keyword>
<dbReference type="Gene3D" id="3.30.420.10">
    <property type="entry name" value="Ribonuclease H-like superfamily/Ribonuclease H"/>
    <property type="match status" value="1"/>
</dbReference>
<feature type="domain" description="HRDC" evidence="7">
    <location>
        <begin position="215"/>
        <end position="295"/>
    </location>
</feature>
<dbReference type="Proteomes" id="UP000032568">
    <property type="component" value="Chromosome"/>
</dbReference>
<evidence type="ECO:0000259" key="7">
    <source>
        <dbReference type="PROSITE" id="PS50967"/>
    </source>
</evidence>
<comment type="catalytic activity">
    <reaction evidence="6">
        <text>Exonucleolytic cleavage that removes extra residues from the 3'-terminus of tRNA to produce 5'-mononucleotides.</text>
        <dbReference type="EC" id="3.1.13.5"/>
    </reaction>
</comment>
<dbReference type="SMART" id="SM00474">
    <property type="entry name" value="35EXOc"/>
    <property type="match status" value="1"/>
</dbReference>
<dbReference type="InterPro" id="IPR044876">
    <property type="entry name" value="HRDC_dom_sf"/>
</dbReference>
<dbReference type="PANTHER" id="PTHR47649">
    <property type="entry name" value="RIBONUCLEASE D"/>
    <property type="match status" value="1"/>
</dbReference>
<evidence type="ECO:0000256" key="1">
    <source>
        <dbReference type="ARBA" id="ARBA00022490"/>
    </source>
</evidence>
<proteinExistence type="inferred from homology"/>
<comment type="cofactor">
    <cofactor evidence="6">
        <name>a divalent metal cation</name>
        <dbReference type="ChEBI" id="CHEBI:60240"/>
    </cofactor>
</comment>
<dbReference type="AlphaFoldDB" id="A0AAF0C1M8"/>
<dbReference type="PROSITE" id="PS50967">
    <property type="entry name" value="HRDC"/>
    <property type="match status" value="1"/>
</dbReference>
<evidence type="ECO:0000256" key="3">
    <source>
        <dbReference type="ARBA" id="ARBA00022722"/>
    </source>
</evidence>
<dbReference type="CDD" id="cd06142">
    <property type="entry name" value="RNaseD_exo"/>
    <property type="match status" value="1"/>
</dbReference>
<keyword evidence="9" id="KW-1185">Reference proteome</keyword>
<dbReference type="Pfam" id="PF21293">
    <property type="entry name" value="RNAseD_HRDC_C"/>
    <property type="match status" value="1"/>
</dbReference>
<reference evidence="8 9" key="2">
    <citation type="journal article" date="2022" name="Mar. Drugs">
        <title>Bioassay-Guided Fractionation Leads to the Detection of Cholic Acid Generated by the Rare Thalassomonas sp.</title>
        <authorList>
            <person name="Pheiffer F."/>
            <person name="Schneider Y.K."/>
            <person name="Hansen E.H."/>
            <person name="Andersen J.H."/>
            <person name="Isaksson J."/>
            <person name="Busche T."/>
            <person name="R C."/>
            <person name="Kalinowski J."/>
            <person name="Zyl L.V."/>
            <person name="Trindade M."/>
        </authorList>
    </citation>
    <scope>NUCLEOTIDE SEQUENCE [LARGE SCALE GENOMIC DNA]</scope>
    <source>
        <strain evidence="8 9">A5K-106</strain>
    </source>
</reference>
<keyword evidence="3 6" id="KW-0540">Nuclease</keyword>
<dbReference type="GO" id="GO:0005737">
    <property type="term" value="C:cytoplasm"/>
    <property type="evidence" value="ECO:0007669"/>
    <property type="project" value="UniProtKB-SubCell"/>
</dbReference>
<dbReference type="KEGG" id="tact:SG35_017360"/>
<dbReference type="GO" id="GO:0042780">
    <property type="term" value="P:tRNA 3'-end processing"/>
    <property type="evidence" value="ECO:0007669"/>
    <property type="project" value="UniProtKB-UniRule"/>
</dbReference>
<evidence type="ECO:0000256" key="2">
    <source>
        <dbReference type="ARBA" id="ARBA00022694"/>
    </source>
</evidence>
<evidence type="ECO:0000256" key="5">
    <source>
        <dbReference type="ARBA" id="ARBA00022839"/>
    </source>
</evidence>
<dbReference type="RefSeq" id="WP_044831732.1">
    <property type="nucleotide sequence ID" value="NZ_CP059735.1"/>
</dbReference>
<keyword evidence="1 6" id="KW-0963">Cytoplasm</keyword>
<gene>
    <name evidence="6 8" type="primary">rnd</name>
    <name evidence="8" type="ORF">SG35_017360</name>
</gene>
<keyword evidence="4 6" id="KW-0378">Hydrolase</keyword>
<sequence>MQENQLQQHYIEDFSSLTDLCRQLSHSKVLAIDTEFVRTRTLYPKLGLLQVCNGEHLALIDPVAIDDLSPFWQLLTNGDIVKVLHACSEDLEVFLCAANCKPVNLIDSQIMMSFLGQGLSMGYAAMIQHYTGIELDKSESRTDWTKRPLSERQLSYARADVLHLFKVYPQILKQLTDSGWLEAAEEETRLLIERKFKPVDEDILYRNLKMSWRLNTKQLNNLKFLARWRYQRAKVRDLPLGFIAKDDTLIALSQRAPKSVGAMAHIEGIDVLDIRHQGKAMLAVLKQADAVSEESYPDKIIRLDEYPGYKQIFKKVKNFIASEAKDANLAVENLASKKQINQFLSWYFKINGAGQDTASVDILLNWRLKLFGEKLQRFAETGFGEAK</sequence>
<dbReference type="Pfam" id="PF01612">
    <property type="entry name" value="DNA_pol_A_exo1"/>
    <property type="match status" value="1"/>
</dbReference>
<dbReference type="GO" id="GO:0033890">
    <property type="term" value="F:ribonuclease D activity"/>
    <property type="evidence" value="ECO:0007669"/>
    <property type="project" value="UniProtKB-UniRule"/>
</dbReference>
<keyword evidence="2 6" id="KW-0819">tRNA processing</keyword>
<evidence type="ECO:0000313" key="9">
    <source>
        <dbReference type="Proteomes" id="UP000032568"/>
    </source>
</evidence>
<dbReference type="InterPro" id="IPR006292">
    <property type="entry name" value="RNase_D"/>
</dbReference>
<dbReference type="SUPFAM" id="SSF53098">
    <property type="entry name" value="Ribonuclease H-like"/>
    <property type="match status" value="1"/>
</dbReference>
<dbReference type="Gene3D" id="1.10.150.80">
    <property type="entry name" value="HRDC domain"/>
    <property type="match status" value="2"/>
</dbReference>
<dbReference type="HAMAP" id="MF_01899">
    <property type="entry name" value="RNase_D"/>
    <property type="match status" value="1"/>
</dbReference>
<accession>A0AAF0C1M8</accession>
<protein>
    <recommendedName>
        <fullName evidence="6">Ribonuclease D</fullName>
        <shortName evidence="6">RNase D</shortName>
        <ecNumber evidence="6">3.1.13.5</ecNumber>
    </recommendedName>
</protein>
<comment type="function">
    <text evidence="6">Exonuclease involved in the 3' processing of various precursor tRNAs. Initiates hydrolysis at the 3'-terminus of an RNA molecule and releases 5'-mononucleotides.</text>
</comment>
<dbReference type="Pfam" id="PF00570">
    <property type="entry name" value="HRDC"/>
    <property type="match status" value="1"/>
</dbReference>
<evidence type="ECO:0000256" key="4">
    <source>
        <dbReference type="ARBA" id="ARBA00022801"/>
    </source>
</evidence>
<reference evidence="8 9" key="1">
    <citation type="journal article" date="2015" name="Genome Announc.">
        <title>Draft Genome Sequences of Marine Isolates of Thalassomonas viridans and Thalassomonas actiniarum.</title>
        <authorList>
            <person name="Olonade I."/>
            <person name="van Zyl L.J."/>
            <person name="Trindade M."/>
        </authorList>
    </citation>
    <scope>NUCLEOTIDE SEQUENCE [LARGE SCALE GENOMIC DNA]</scope>
    <source>
        <strain evidence="8 9">A5K-106</strain>
    </source>
</reference>